<keyword evidence="4" id="KW-1185">Reference proteome</keyword>
<dbReference type="EMBL" id="ML769478">
    <property type="protein sequence ID" value="KAE9398782.1"/>
    <property type="molecule type" value="Genomic_DNA"/>
</dbReference>
<feature type="signal peptide" evidence="2">
    <location>
        <begin position="1"/>
        <end position="17"/>
    </location>
</feature>
<dbReference type="OrthoDB" id="3202607at2759"/>
<gene>
    <name evidence="3" type="ORF">BT96DRAFT_939941</name>
</gene>
<name>A0A6A4HIY9_9AGAR</name>
<dbReference type="Proteomes" id="UP000799118">
    <property type="component" value="Unassembled WGS sequence"/>
</dbReference>
<accession>A0A6A4HIY9</accession>
<reference evidence="3" key="1">
    <citation type="journal article" date="2019" name="Environ. Microbiol.">
        <title>Fungal ecological strategies reflected in gene transcription - a case study of two litter decomposers.</title>
        <authorList>
            <person name="Barbi F."/>
            <person name="Kohler A."/>
            <person name="Barry K."/>
            <person name="Baskaran P."/>
            <person name="Daum C."/>
            <person name="Fauchery L."/>
            <person name="Ihrmark K."/>
            <person name="Kuo A."/>
            <person name="LaButti K."/>
            <person name="Lipzen A."/>
            <person name="Morin E."/>
            <person name="Grigoriev I.V."/>
            <person name="Henrissat B."/>
            <person name="Lindahl B."/>
            <person name="Martin F."/>
        </authorList>
    </citation>
    <scope>NUCLEOTIDE SEQUENCE</scope>
    <source>
        <strain evidence="3">JB14</strain>
    </source>
</reference>
<protein>
    <submittedName>
        <fullName evidence="3">Uncharacterized protein</fullName>
    </submittedName>
</protein>
<evidence type="ECO:0000256" key="1">
    <source>
        <dbReference type="SAM" id="MobiDB-lite"/>
    </source>
</evidence>
<feature type="region of interest" description="Disordered" evidence="1">
    <location>
        <begin position="39"/>
        <end position="68"/>
    </location>
</feature>
<keyword evidence="2" id="KW-0732">Signal</keyword>
<dbReference type="AlphaFoldDB" id="A0A6A4HIY9"/>
<evidence type="ECO:0000313" key="3">
    <source>
        <dbReference type="EMBL" id="KAE9398782.1"/>
    </source>
</evidence>
<organism evidence="3 4">
    <name type="scientific">Gymnopus androsaceus JB14</name>
    <dbReference type="NCBI Taxonomy" id="1447944"/>
    <lineage>
        <taxon>Eukaryota</taxon>
        <taxon>Fungi</taxon>
        <taxon>Dikarya</taxon>
        <taxon>Basidiomycota</taxon>
        <taxon>Agaricomycotina</taxon>
        <taxon>Agaricomycetes</taxon>
        <taxon>Agaricomycetidae</taxon>
        <taxon>Agaricales</taxon>
        <taxon>Marasmiineae</taxon>
        <taxon>Omphalotaceae</taxon>
        <taxon>Gymnopus</taxon>
    </lineage>
</organism>
<proteinExistence type="predicted"/>
<sequence length="337" mass="36910">MPFTPILTSLLTSLISATNMSSVTIATESALCREQQVAMWQTPQQAEPKETRQEAPPKAAADIPMRSDPTNRFVANAQPSRLHFPWQTTPQSRQPQLVGPQSKGFTLVKAAPGTTIPLADANGRVFGLVAYGDSSIQQCAEDAAQLLKKTRAHASFTSKQKHGWHGYFANLNAGVAHGGGRLHPANIVNSKANAAVIDNLINSVPFKRLSGWAPKLYDYCSRQFERLLASDDSLIRIFNNSVLASAAFNFGPRTGLGWFNWKKGGHLVLWVLKLVIEFPPGTIAAIPSGVCRHGNTRIGKNETQYSFTQYSSGGNFRWNPKLEFNIVNVEHAQSRVS</sequence>
<evidence type="ECO:0000313" key="4">
    <source>
        <dbReference type="Proteomes" id="UP000799118"/>
    </source>
</evidence>
<evidence type="ECO:0000256" key="2">
    <source>
        <dbReference type="SAM" id="SignalP"/>
    </source>
</evidence>
<feature type="chain" id="PRO_5025478209" evidence="2">
    <location>
        <begin position="18"/>
        <end position="337"/>
    </location>
</feature>